<sequence length="469" mass="54432">MNNVFNQNLLSNNFLNLLQSSEGFDTKIIVGEEPNTKEFKVHSIILSSRSAYFKNALSSRWAKRENGIITFNKPNISPLVFEVLINYIYTGIFSAENNVSLVDIFISADEIELLELCKQIKKHLLETESAWKFPKDFITLCQHNDIDLYNVAIYLVCKNPKVVFESKEFIELGDDHLISLLKSDDLRLDEIEIWDYLVRWGIKNSNSILSDDLTKWNPTDPVELEKTIHNCIPHIRFSQMTLHELRSIKTKYKTILPDLSDEIFLNLDPRYNLLQKRVSAYPFDSKIIDAKDAALIATWIDNKQGMPYHFKEIPFKFECIYRASEESFSIKKFHENCDNKGPTVVIIKVRNSEEIIGGYNPLDWRSVKLTNDRLIPSSIYNNYRCKTSKSFIFSLLSFSRGAIPRLSRISTKNEAIIWCKNKGPCFGFQDLWIQNNSSLNSACGISKKHSYEMEITENDTFEIEEYENE</sequence>
<feature type="domain" description="TLDc" evidence="2">
    <location>
        <begin position="286"/>
        <end position="464"/>
    </location>
</feature>
<keyword evidence="4" id="KW-1185">Reference proteome</keyword>
<dbReference type="InterPro" id="IPR011333">
    <property type="entry name" value="SKP1/BTB/POZ_sf"/>
</dbReference>
<comment type="caution">
    <text evidence="3">The sequence shown here is derived from an EMBL/GenBank/DDBJ whole genome shotgun (WGS) entry which is preliminary data.</text>
</comment>
<dbReference type="Gene3D" id="1.25.40.420">
    <property type="match status" value="1"/>
</dbReference>
<dbReference type="SUPFAM" id="SSF54695">
    <property type="entry name" value="POZ domain"/>
    <property type="match status" value="1"/>
</dbReference>
<organism evidence="3 4">
    <name type="scientific">Gigaspora rosea</name>
    <dbReference type="NCBI Taxonomy" id="44941"/>
    <lineage>
        <taxon>Eukaryota</taxon>
        <taxon>Fungi</taxon>
        <taxon>Fungi incertae sedis</taxon>
        <taxon>Mucoromycota</taxon>
        <taxon>Glomeromycotina</taxon>
        <taxon>Glomeromycetes</taxon>
        <taxon>Diversisporales</taxon>
        <taxon>Gigasporaceae</taxon>
        <taxon>Gigaspora</taxon>
    </lineage>
</organism>
<evidence type="ECO:0008006" key="5">
    <source>
        <dbReference type="Google" id="ProtNLM"/>
    </source>
</evidence>
<dbReference type="PANTHER" id="PTHR24410:SF23">
    <property type="entry name" value="BTB DOMAIN-CONTAINING PROTEIN-RELATED"/>
    <property type="match status" value="1"/>
</dbReference>
<dbReference type="OrthoDB" id="298084at2759"/>
<evidence type="ECO:0000259" key="2">
    <source>
        <dbReference type="PROSITE" id="PS51886"/>
    </source>
</evidence>
<dbReference type="Proteomes" id="UP000266673">
    <property type="component" value="Unassembled WGS sequence"/>
</dbReference>
<dbReference type="PROSITE" id="PS51886">
    <property type="entry name" value="TLDC"/>
    <property type="match status" value="1"/>
</dbReference>
<protein>
    <recommendedName>
        <fullName evidence="5">BTB/POZ domain-containing protein</fullName>
    </recommendedName>
</protein>
<dbReference type="AlphaFoldDB" id="A0A397UZX2"/>
<evidence type="ECO:0000259" key="1">
    <source>
        <dbReference type="PROSITE" id="PS50097"/>
    </source>
</evidence>
<dbReference type="InterPro" id="IPR051481">
    <property type="entry name" value="BTB-POZ/Galectin-3-binding"/>
</dbReference>
<evidence type="ECO:0000313" key="4">
    <source>
        <dbReference type="Proteomes" id="UP000266673"/>
    </source>
</evidence>
<proteinExistence type="predicted"/>
<dbReference type="Pfam" id="PF00651">
    <property type="entry name" value="BTB"/>
    <property type="match status" value="1"/>
</dbReference>
<dbReference type="InterPro" id="IPR011705">
    <property type="entry name" value="BACK"/>
</dbReference>
<dbReference type="Pfam" id="PF07707">
    <property type="entry name" value="BACK"/>
    <property type="match status" value="1"/>
</dbReference>
<dbReference type="CDD" id="cd18186">
    <property type="entry name" value="BTB_POZ_ZBTB_KLHL-like"/>
    <property type="match status" value="1"/>
</dbReference>
<reference evidence="3 4" key="1">
    <citation type="submission" date="2018-06" db="EMBL/GenBank/DDBJ databases">
        <title>Comparative genomics reveals the genomic features of Rhizophagus irregularis, R. cerebriforme, R. diaphanum and Gigaspora rosea, and their symbiotic lifestyle signature.</title>
        <authorList>
            <person name="Morin E."/>
            <person name="San Clemente H."/>
            <person name="Chen E.C.H."/>
            <person name="De La Providencia I."/>
            <person name="Hainaut M."/>
            <person name="Kuo A."/>
            <person name="Kohler A."/>
            <person name="Murat C."/>
            <person name="Tang N."/>
            <person name="Roy S."/>
            <person name="Loubradou J."/>
            <person name="Henrissat B."/>
            <person name="Grigoriev I.V."/>
            <person name="Corradi N."/>
            <person name="Roux C."/>
            <person name="Martin F.M."/>
        </authorList>
    </citation>
    <scope>NUCLEOTIDE SEQUENCE [LARGE SCALE GENOMIC DNA]</scope>
    <source>
        <strain evidence="3 4">DAOM 194757</strain>
    </source>
</reference>
<dbReference type="Pfam" id="PF07534">
    <property type="entry name" value="TLD"/>
    <property type="match status" value="1"/>
</dbReference>
<feature type="domain" description="BTB" evidence="1">
    <location>
        <begin position="24"/>
        <end position="97"/>
    </location>
</feature>
<dbReference type="PROSITE" id="PS50097">
    <property type="entry name" value="BTB"/>
    <property type="match status" value="1"/>
</dbReference>
<dbReference type="InterPro" id="IPR000210">
    <property type="entry name" value="BTB/POZ_dom"/>
</dbReference>
<dbReference type="SMART" id="SM00225">
    <property type="entry name" value="BTB"/>
    <property type="match status" value="1"/>
</dbReference>
<dbReference type="Gene3D" id="3.30.710.10">
    <property type="entry name" value="Potassium Channel Kv1.1, Chain A"/>
    <property type="match status" value="1"/>
</dbReference>
<dbReference type="InterPro" id="IPR006571">
    <property type="entry name" value="TLDc_dom"/>
</dbReference>
<name>A0A397UZX2_9GLOM</name>
<accession>A0A397UZX2</accession>
<gene>
    <name evidence="3" type="ORF">C2G38_2194261</name>
</gene>
<dbReference type="PANTHER" id="PTHR24410">
    <property type="entry name" value="HL07962P-RELATED"/>
    <property type="match status" value="1"/>
</dbReference>
<evidence type="ECO:0000313" key="3">
    <source>
        <dbReference type="EMBL" id="RIB14707.1"/>
    </source>
</evidence>
<dbReference type="EMBL" id="QKWP01000803">
    <property type="protein sequence ID" value="RIB14707.1"/>
    <property type="molecule type" value="Genomic_DNA"/>
</dbReference>